<evidence type="ECO:0000313" key="3">
    <source>
        <dbReference type="EMBL" id="TFK23140.1"/>
    </source>
</evidence>
<feature type="chain" id="PRO_5022847548" description="GPI anchored cell wall protein" evidence="2">
    <location>
        <begin position="19"/>
        <end position="210"/>
    </location>
</feature>
<proteinExistence type="predicted"/>
<evidence type="ECO:0000256" key="2">
    <source>
        <dbReference type="SAM" id="SignalP"/>
    </source>
</evidence>
<sequence>MTRLAFLALVPLLLQASALEVRENFTKAPKPTFTATDVANFTISSRPFSLCPNGTVTSTLIFPTSTTVGNETFSSDFANGTASGDVGESSGSDSIAIETDSASGSLERRFNKPTLTTFAGPIASSNATFPDGTASFECPPLETVYVNTSSPDSSSVIGSDVPSGTFNGSEDIEATGLSQTLPGGSMSVSAQIWSGASVLAAAVAVVQTFI</sequence>
<gene>
    <name evidence="3" type="ORF">FA15DRAFT_670744</name>
</gene>
<accession>A0A5C3KRA9</accession>
<feature type="compositionally biased region" description="Low complexity" evidence="1">
    <location>
        <begin position="149"/>
        <end position="164"/>
    </location>
</feature>
<feature type="compositionally biased region" description="Low complexity" evidence="1">
    <location>
        <begin position="83"/>
        <end position="94"/>
    </location>
</feature>
<dbReference type="AlphaFoldDB" id="A0A5C3KRA9"/>
<name>A0A5C3KRA9_COPMA</name>
<feature type="region of interest" description="Disordered" evidence="1">
    <location>
        <begin position="149"/>
        <end position="171"/>
    </location>
</feature>
<dbReference type="Proteomes" id="UP000307440">
    <property type="component" value="Unassembled WGS sequence"/>
</dbReference>
<organism evidence="3 4">
    <name type="scientific">Coprinopsis marcescibilis</name>
    <name type="common">Agaric fungus</name>
    <name type="synonym">Psathyrella marcescibilis</name>
    <dbReference type="NCBI Taxonomy" id="230819"/>
    <lineage>
        <taxon>Eukaryota</taxon>
        <taxon>Fungi</taxon>
        <taxon>Dikarya</taxon>
        <taxon>Basidiomycota</taxon>
        <taxon>Agaricomycotina</taxon>
        <taxon>Agaricomycetes</taxon>
        <taxon>Agaricomycetidae</taxon>
        <taxon>Agaricales</taxon>
        <taxon>Agaricineae</taxon>
        <taxon>Psathyrellaceae</taxon>
        <taxon>Coprinopsis</taxon>
    </lineage>
</organism>
<feature type="region of interest" description="Disordered" evidence="1">
    <location>
        <begin position="76"/>
        <end position="96"/>
    </location>
</feature>
<reference evidence="3 4" key="1">
    <citation type="journal article" date="2019" name="Nat. Ecol. Evol.">
        <title>Megaphylogeny resolves global patterns of mushroom evolution.</title>
        <authorList>
            <person name="Varga T."/>
            <person name="Krizsan K."/>
            <person name="Foldi C."/>
            <person name="Dima B."/>
            <person name="Sanchez-Garcia M."/>
            <person name="Sanchez-Ramirez S."/>
            <person name="Szollosi G.J."/>
            <person name="Szarkandi J.G."/>
            <person name="Papp V."/>
            <person name="Albert L."/>
            <person name="Andreopoulos W."/>
            <person name="Angelini C."/>
            <person name="Antonin V."/>
            <person name="Barry K.W."/>
            <person name="Bougher N.L."/>
            <person name="Buchanan P."/>
            <person name="Buyck B."/>
            <person name="Bense V."/>
            <person name="Catcheside P."/>
            <person name="Chovatia M."/>
            <person name="Cooper J."/>
            <person name="Damon W."/>
            <person name="Desjardin D."/>
            <person name="Finy P."/>
            <person name="Geml J."/>
            <person name="Haridas S."/>
            <person name="Hughes K."/>
            <person name="Justo A."/>
            <person name="Karasinski D."/>
            <person name="Kautmanova I."/>
            <person name="Kiss B."/>
            <person name="Kocsube S."/>
            <person name="Kotiranta H."/>
            <person name="LaButti K.M."/>
            <person name="Lechner B.E."/>
            <person name="Liimatainen K."/>
            <person name="Lipzen A."/>
            <person name="Lukacs Z."/>
            <person name="Mihaltcheva S."/>
            <person name="Morgado L.N."/>
            <person name="Niskanen T."/>
            <person name="Noordeloos M.E."/>
            <person name="Ohm R.A."/>
            <person name="Ortiz-Santana B."/>
            <person name="Ovrebo C."/>
            <person name="Racz N."/>
            <person name="Riley R."/>
            <person name="Savchenko A."/>
            <person name="Shiryaev A."/>
            <person name="Soop K."/>
            <person name="Spirin V."/>
            <person name="Szebenyi C."/>
            <person name="Tomsovsky M."/>
            <person name="Tulloss R.E."/>
            <person name="Uehling J."/>
            <person name="Grigoriev I.V."/>
            <person name="Vagvolgyi C."/>
            <person name="Papp T."/>
            <person name="Martin F.M."/>
            <person name="Miettinen O."/>
            <person name="Hibbett D.S."/>
            <person name="Nagy L.G."/>
        </authorList>
    </citation>
    <scope>NUCLEOTIDE SEQUENCE [LARGE SCALE GENOMIC DNA]</scope>
    <source>
        <strain evidence="3 4">CBS 121175</strain>
    </source>
</reference>
<protein>
    <recommendedName>
        <fullName evidence="5">GPI anchored cell wall protein</fullName>
    </recommendedName>
</protein>
<keyword evidence="2" id="KW-0732">Signal</keyword>
<evidence type="ECO:0000313" key="4">
    <source>
        <dbReference type="Proteomes" id="UP000307440"/>
    </source>
</evidence>
<keyword evidence="4" id="KW-1185">Reference proteome</keyword>
<dbReference type="EMBL" id="ML210224">
    <property type="protein sequence ID" value="TFK23140.1"/>
    <property type="molecule type" value="Genomic_DNA"/>
</dbReference>
<feature type="signal peptide" evidence="2">
    <location>
        <begin position="1"/>
        <end position="18"/>
    </location>
</feature>
<evidence type="ECO:0008006" key="5">
    <source>
        <dbReference type="Google" id="ProtNLM"/>
    </source>
</evidence>
<evidence type="ECO:0000256" key="1">
    <source>
        <dbReference type="SAM" id="MobiDB-lite"/>
    </source>
</evidence>